<evidence type="ECO:0000313" key="2">
    <source>
        <dbReference type="Proteomes" id="UP000254875"/>
    </source>
</evidence>
<dbReference type="Proteomes" id="UP000254875">
    <property type="component" value="Unassembled WGS sequence"/>
</dbReference>
<evidence type="ECO:0008006" key="3">
    <source>
        <dbReference type="Google" id="ProtNLM"/>
    </source>
</evidence>
<dbReference type="InterPro" id="IPR032710">
    <property type="entry name" value="NTF2-like_dom_sf"/>
</dbReference>
<gene>
    <name evidence="1" type="ORF">DLM46_36885</name>
</gene>
<sequence>MSKKYSLQQIREVWINAYLNGEVDWLSYLEAPSFFVKKNAELISKADQIAYVERSRTKFPNKRARDVEFRETVKEMQEHKNWATVSGSASFRRNGEIVSQCEFFELWLIVEDRWQIASLCIEDTDRAGER</sequence>
<keyword evidence="2" id="KW-1185">Reference proteome</keyword>
<dbReference type="OrthoDB" id="9005920at2"/>
<proteinExistence type="predicted"/>
<dbReference type="SUPFAM" id="SSF54427">
    <property type="entry name" value="NTF2-like"/>
    <property type="match status" value="1"/>
</dbReference>
<reference evidence="2" key="1">
    <citation type="submission" date="2018-05" db="EMBL/GenBank/DDBJ databases">
        <authorList>
            <person name="Feng T."/>
        </authorList>
    </citation>
    <scope>NUCLEOTIDE SEQUENCE [LARGE SCALE GENOMIC DNA]</scope>
    <source>
        <strain evidence="2">S27</strain>
    </source>
</reference>
<name>A0A370MWQ2_9BURK</name>
<accession>A0A370MWQ2</accession>
<dbReference type="RefSeq" id="WP_115109580.1">
    <property type="nucleotide sequence ID" value="NZ_QHKS01000050.1"/>
</dbReference>
<evidence type="ECO:0000313" key="1">
    <source>
        <dbReference type="EMBL" id="RDJ97607.1"/>
    </source>
</evidence>
<protein>
    <recommendedName>
        <fullName evidence="3">DUF4440 domain-containing protein</fullName>
    </recommendedName>
</protein>
<dbReference type="AlphaFoldDB" id="A0A370MWQ2"/>
<organism evidence="1 2">
    <name type="scientific">Paraburkholderia lacunae</name>
    <dbReference type="NCBI Taxonomy" id="2211104"/>
    <lineage>
        <taxon>Bacteria</taxon>
        <taxon>Pseudomonadati</taxon>
        <taxon>Pseudomonadota</taxon>
        <taxon>Betaproteobacteria</taxon>
        <taxon>Burkholderiales</taxon>
        <taxon>Burkholderiaceae</taxon>
        <taxon>Paraburkholderia</taxon>
    </lineage>
</organism>
<dbReference type="Gene3D" id="3.10.450.50">
    <property type="match status" value="1"/>
</dbReference>
<comment type="caution">
    <text evidence="1">The sequence shown here is derived from an EMBL/GenBank/DDBJ whole genome shotgun (WGS) entry which is preliminary data.</text>
</comment>
<dbReference type="EMBL" id="QHKS01000050">
    <property type="protein sequence ID" value="RDJ97607.1"/>
    <property type="molecule type" value="Genomic_DNA"/>
</dbReference>